<sequence length="162" mass="17999">MRHMLWGIAVILVLTACGSTTEDALPEDMPDDFAFALSYGLGGVSEINTYDDTYTKDLIVDGTTTTDFVLSDEELRTIYQAVLENDVLALPDEGDGLSCMEPHHKYNLQMTANGEDYSLIWDSSCPTTAVSNWDDTMLEIHQNMIQPRDEYQELPAATGGYD</sequence>
<evidence type="ECO:0000313" key="2">
    <source>
        <dbReference type="Proteomes" id="UP000318138"/>
    </source>
</evidence>
<accession>A0A859FAC1</accession>
<dbReference type="EMBL" id="CP041372">
    <property type="protein sequence ID" value="QKS69877.1"/>
    <property type="molecule type" value="Genomic_DNA"/>
</dbReference>
<dbReference type="Proteomes" id="UP000318138">
    <property type="component" value="Chromosome"/>
</dbReference>
<evidence type="ECO:0000313" key="1">
    <source>
        <dbReference type="EMBL" id="QKS69877.1"/>
    </source>
</evidence>
<gene>
    <name evidence="1" type="ORF">FLK61_24125</name>
</gene>
<keyword evidence="2" id="KW-1185">Reference proteome</keyword>
<dbReference type="PROSITE" id="PS51257">
    <property type="entry name" value="PROKAR_LIPOPROTEIN"/>
    <property type="match status" value="1"/>
</dbReference>
<name>A0A859FAC1_9BACI</name>
<reference evidence="2" key="1">
    <citation type="submission" date="2019-07" db="EMBL/GenBank/DDBJ databases">
        <title>Bacillus alkalisoli sp. nov. isolated from saline soil.</title>
        <authorList>
            <person name="Sun J.-Q."/>
            <person name="Xu L."/>
        </authorList>
    </citation>
    <scope>NUCLEOTIDE SEQUENCE [LARGE SCALE GENOMIC DNA]</scope>
    <source>
        <strain evidence="2">M4U3P1</strain>
    </source>
</reference>
<dbReference type="KEGG" id="psua:FLK61_24125"/>
<dbReference type="AlphaFoldDB" id="A0A859FAC1"/>
<proteinExistence type="predicted"/>
<dbReference type="RefSeq" id="WP_176007921.1">
    <property type="nucleotide sequence ID" value="NZ_CP041372.2"/>
</dbReference>
<protein>
    <submittedName>
        <fullName evidence="1">Uncharacterized protein</fullName>
    </submittedName>
</protein>
<organism evidence="1 2">
    <name type="scientific">Paenalkalicoccus suaedae</name>
    <dbReference type="NCBI Taxonomy" id="2592382"/>
    <lineage>
        <taxon>Bacteria</taxon>
        <taxon>Bacillati</taxon>
        <taxon>Bacillota</taxon>
        <taxon>Bacilli</taxon>
        <taxon>Bacillales</taxon>
        <taxon>Bacillaceae</taxon>
        <taxon>Paenalkalicoccus</taxon>
    </lineage>
</organism>